<reference evidence="1" key="1">
    <citation type="submission" date="2021-03" db="EMBL/GenBank/DDBJ databases">
        <authorList>
            <consortium name="DOE Joint Genome Institute"/>
            <person name="Ahrendt S."/>
            <person name="Looney B.P."/>
            <person name="Miyauchi S."/>
            <person name="Morin E."/>
            <person name="Drula E."/>
            <person name="Courty P.E."/>
            <person name="Chicoki N."/>
            <person name="Fauchery L."/>
            <person name="Kohler A."/>
            <person name="Kuo A."/>
            <person name="Labutti K."/>
            <person name="Pangilinan J."/>
            <person name="Lipzen A."/>
            <person name="Riley R."/>
            <person name="Andreopoulos W."/>
            <person name="He G."/>
            <person name="Johnson J."/>
            <person name="Barry K.W."/>
            <person name="Grigoriev I.V."/>
            <person name="Nagy L."/>
            <person name="Hibbett D."/>
            <person name="Henrissat B."/>
            <person name="Matheny P.B."/>
            <person name="Labbe J."/>
            <person name="Martin F."/>
        </authorList>
    </citation>
    <scope>NUCLEOTIDE SEQUENCE</scope>
    <source>
        <strain evidence="1">HHB10654</strain>
    </source>
</reference>
<comment type="caution">
    <text evidence="1">The sequence shown here is derived from an EMBL/GenBank/DDBJ whole genome shotgun (WGS) entry which is preliminary data.</text>
</comment>
<gene>
    <name evidence="1" type="ORF">BV25DRAFT_661834</name>
</gene>
<sequence length="297" mass="32591">MSSDSPSLSQTTRSKLHLAVGGGAKDNCSLHRWVLLKNSIFRSQPSPAAPVCTKADVNPVYATDHGEEDEEVCLDEEHDSFMFPDVIHTAGAHVDSMEEQWFDSLYETLEVDEEDAAVSNSLLQVDDDDDFTPFTPSTSPMSSSDDLTIHPVYNDPPISMPYPVVYPPFHPPLLGALDIKPLTPLDSSYPPFNVALPYYDADDIDDLSVPDAIEDVSDDESDVLSTPSMTRSPVSSLLDPVSSSLLGGEGIRRRVTPQVFVGADTSCFYGFELDPLPFPDDLHNPSHMFNSAYEQEC</sequence>
<accession>A0ACB8T2A5</accession>
<organism evidence="1 2">
    <name type="scientific">Artomyces pyxidatus</name>
    <dbReference type="NCBI Taxonomy" id="48021"/>
    <lineage>
        <taxon>Eukaryota</taxon>
        <taxon>Fungi</taxon>
        <taxon>Dikarya</taxon>
        <taxon>Basidiomycota</taxon>
        <taxon>Agaricomycotina</taxon>
        <taxon>Agaricomycetes</taxon>
        <taxon>Russulales</taxon>
        <taxon>Auriscalpiaceae</taxon>
        <taxon>Artomyces</taxon>
    </lineage>
</organism>
<keyword evidence="2" id="KW-1185">Reference proteome</keyword>
<dbReference type="EMBL" id="MU277208">
    <property type="protein sequence ID" value="KAI0062243.1"/>
    <property type="molecule type" value="Genomic_DNA"/>
</dbReference>
<proteinExistence type="predicted"/>
<evidence type="ECO:0000313" key="2">
    <source>
        <dbReference type="Proteomes" id="UP000814140"/>
    </source>
</evidence>
<protein>
    <submittedName>
        <fullName evidence="1">Uncharacterized protein</fullName>
    </submittedName>
</protein>
<name>A0ACB8T2A5_9AGAM</name>
<dbReference type="Proteomes" id="UP000814140">
    <property type="component" value="Unassembled WGS sequence"/>
</dbReference>
<reference evidence="1" key="2">
    <citation type="journal article" date="2022" name="New Phytol.">
        <title>Evolutionary transition to the ectomycorrhizal habit in the genomes of a hyperdiverse lineage of mushroom-forming fungi.</title>
        <authorList>
            <person name="Looney B."/>
            <person name="Miyauchi S."/>
            <person name="Morin E."/>
            <person name="Drula E."/>
            <person name="Courty P.E."/>
            <person name="Kohler A."/>
            <person name="Kuo A."/>
            <person name="LaButti K."/>
            <person name="Pangilinan J."/>
            <person name="Lipzen A."/>
            <person name="Riley R."/>
            <person name="Andreopoulos W."/>
            <person name="He G."/>
            <person name="Johnson J."/>
            <person name="Nolan M."/>
            <person name="Tritt A."/>
            <person name="Barry K.W."/>
            <person name="Grigoriev I.V."/>
            <person name="Nagy L.G."/>
            <person name="Hibbett D."/>
            <person name="Henrissat B."/>
            <person name="Matheny P.B."/>
            <person name="Labbe J."/>
            <person name="Martin F.M."/>
        </authorList>
    </citation>
    <scope>NUCLEOTIDE SEQUENCE</scope>
    <source>
        <strain evidence="1">HHB10654</strain>
    </source>
</reference>
<evidence type="ECO:0000313" key="1">
    <source>
        <dbReference type="EMBL" id="KAI0062243.1"/>
    </source>
</evidence>